<organism evidence="4 5">
    <name type="scientific">Cephus cinctus</name>
    <name type="common">Wheat stem sawfly</name>
    <dbReference type="NCBI Taxonomy" id="211228"/>
    <lineage>
        <taxon>Eukaryota</taxon>
        <taxon>Metazoa</taxon>
        <taxon>Ecdysozoa</taxon>
        <taxon>Arthropoda</taxon>
        <taxon>Hexapoda</taxon>
        <taxon>Insecta</taxon>
        <taxon>Pterygota</taxon>
        <taxon>Neoptera</taxon>
        <taxon>Endopterygota</taxon>
        <taxon>Hymenoptera</taxon>
        <taxon>Cephoidea</taxon>
        <taxon>Cephidae</taxon>
        <taxon>Cephus</taxon>
    </lineage>
</organism>
<feature type="signal peptide" evidence="2">
    <location>
        <begin position="1"/>
        <end position="19"/>
    </location>
</feature>
<evidence type="ECO:0000256" key="1">
    <source>
        <dbReference type="ARBA" id="ARBA00007611"/>
    </source>
</evidence>
<dbReference type="CDD" id="cd19941">
    <property type="entry name" value="TIL"/>
    <property type="match status" value="1"/>
</dbReference>
<dbReference type="Gene3D" id="2.10.25.10">
    <property type="entry name" value="Laminin"/>
    <property type="match status" value="1"/>
</dbReference>
<reference evidence="5" key="1">
    <citation type="submission" date="2025-08" db="UniProtKB">
        <authorList>
            <consortium name="RefSeq"/>
        </authorList>
    </citation>
    <scope>IDENTIFICATION</scope>
</reference>
<dbReference type="KEGG" id="ccin:107268167"/>
<gene>
    <name evidence="5" type="primary">LOC107268167</name>
</gene>
<evidence type="ECO:0000313" key="4">
    <source>
        <dbReference type="Proteomes" id="UP000694920"/>
    </source>
</evidence>
<dbReference type="SUPFAM" id="SSF57567">
    <property type="entry name" value="Serine protease inhibitors"/>
    <property type="match status" value="1"/>
</dbReference>
<dbReference type="InterPro" id="IPR002919">
    <property type="entry name" value="TIL_dom"/>
</dbReference>
<accession>A0AAJ7FKD2</accession>
<dbReference type="RefSeq" id="XP_015596138.1">
    <property type="nucleotide sequence ID" value="XM_015740652.2"/>
</dbReference>
<dbReference type="AlphaFoldDB" id="A0AAJ7FKD2"/>
<dbReference type="Pfam" id="PF01826">
    <property type="entry name" value="TIL"/>
    <property type="match status" value="1"/>
</dbReference>
<evidence type="ECO:0000313" key="5">
    <source>
        <dbReference type="RefSeq" id="XP_015596138.1"/>
    </source>
</evidence>
<protein>
    <submittedName>
        <fullName evidence="5">Chymotrypsin/elastase isoinhibitor 1</fullName>
    </submittedName>
</protein>
<dbReference type="InterPro" id="IPR036084">
    <property type="entry name" value="Ser_inhib-like_sf"/>
</dbReference>
<keyword evidence="2" id="KW-0732">Signal</keyword>
<proteinExistence type="inferred from homology"/>
<evidence type="ECO:0000259" key="3">
    <source>
        <dbReference type="Pfam" id="PF01826"/>
    </source>
</evidence>
<name>A0AAJ7FKD2_CEPCN</name>
<keyword evidence="4" id="KW-1185">Reference proteome</keyword>
<sequence length="76" mass="8080">MKRIIKAFFLLAIVTIIIAQINTELCGENQVWSNCTTGCPARCIPDDRVCPAVCGPPGCVCAGGSKLDENGNCVYC</sequence>
<dbReference type="GeneID" id="107268167"/>
<feature type="domain" description="TIL" evidence="3">
    <location>
        <begin position="26"/>
        <end position="74"/>
    </location>
</feature>
<evidence type="ECO:0000256" key="2">
    <source>
        <dbReference type="SAM" id="SignalP"/>
    </source>
</evidence>
<dbReference type="Proteomes" id="UP000694920">
    <property type="component" value="Unplaced"/>
</dbReference>
<comment type="similarity">
    <text evidence="1">Belongs to the serine protease inhibitor-like (TIL domain-containing) family.</text>
</comment>
<feature type="chain" id="PRO_5042542167" evidence="2">
    <location>
        <begin position="20"/>
        <end position="76"/>
    </location>
</feature>